<dbReference type="InterPro" id="IPR006158">
    <property type="entry name" value="Cobalamin-bd"/>
</dbReference>
<dbReference type="Gene3D" id="3.40.50.280">
    <property type="entry name" value="Cobalamin-binding domain"/>
    <property type="match status" value="1"/>
</dbReference>
<dbReference type="SMART" id="SM00729">
    <property type="entry name" value="Elp3"/>
    <property type="match status" value="1"/>
</dbReference>
<evidence type="ECO:0000256" key="2">
    <source>
        <dbReference type="ARBA" id="ARBA00022691"/>
    </source>
</evidence>
<dbReference type="SUPFAM" id="SSF102114">
    <property type="entry name" value="Radical SAM enzymes"/>
    <property type="match status" value="1"/>
</dbReference>
<evidence type="ECO:0000313" key="8">
    <source>
        <dbReference type="EMBL" id="MFB9838960.1"/>
    </source>
</evidence>
<comment type="caution">
    <text evidence="8">The sequence shown here is derived from an EMBL/GenBank/DDBJ whole genome shotgun (WGS) entry which is preliminary data.</text>
</comment>
<evidence type="ECO:0000256" key="4">
    <source>
        <dbReference type="ARBA" id="ARBA00023004"/>
    </source>
</evidence>
<proteinExistence type="predicted"/>
<dbReference type="InterPro" id="IPR006638">
    <property type="entry name" value="Elp3/MiaA/NifB-like_rSAM"/>
</dbReference>
<dbReference type="PANTHER" id="PTHR43409:SF7">
    <property type="entry name" value="BLL1977 PROTEIN"/>
    <property type="match status" value="1"/>
</dbReference>
<dbReference type="Pfam" id="PF04055">
    <property type="entry name" value="Radical_SAM"/>
    <property type="match status" value="1"/>
</dbReference>
<keyword evidence="5" id="KW-0411">Iron-sulfur</keyword>
<comment type="cofactor">
    <cofactor evidence="1">
        <name>[4Fe-4S] cluster</name>
        <dbReference type="ChEBI" id="CHEBI:49883"/>
    </cofactor>
</comment>
<dbReference type="RefSeq" id="WP_378212041.1">
    <property type="nucleotide sequence ID" value="NZ_JBHLZP010000606.1"/>
</dbReference>
<dbReference type="EMBL" id="JBHLZP010000606">
    <property type="protein sequence ID" value="MFB9838960.1"/>
    <property type="molecule type" value="Genomic_DNA"/>
</dbReference>
<dbReference type="PANTHER" id="PTHR43409">
    <property type="entry name" value="ANAEROBIC MAGNESIUM-PROTOPORPHYRIN IX MONOMETHYL ESTER CYCLASE-RELATED"/>
    <property type="match status" value="1"/>
</dbReference>
<dbReference type="InterPro" id="IPR023404">
    <property type="entry name" value="rSAM_horseshoe"/>
</dbReference>
<dbReference type="CDD" id="cd02068">
    <property type="entry name" value="radical_SAM_B12_BD"/>
    <property type="match status" value="1"/>
</dbReference>
<dbReference type="InterPro" id="IPR023984">
    <property type="entry name" value="rSAM_ocin_1"/>
</dbReference>
<organism evidence="8 9">
    <name type="scientific">Actinoallomurus acaciae</name>
    <dbReference type="NCBI Taxonomy" id="502577"/>
    <lineage>
        <taxon>Bacteria</taxon>
        <taxon>Bacillati</taxon>
        <taxon>Actinomycetota</taxon>
        <taxon>Actinomycetes</taxon>
        <taxon>Streptosporangiales</taxon>
        <taxon>Thermomonosporaceae</taxon>
        <taxon>Actinoallomurus</taxon>
    </lineage>
</organism>
<dbReference type="InterPro" id="IPR007197">
    <property type="entry name" value="rSAM"/>
</dbReference>
<evidence type="ECO:0000256" key="5">
    <source>
        <dbReference type="ARBA" id="ARBA00023014"/>
    </source>
</evidence>
<dbReference type="NCBIfam" id="TIGR03975">
    <property type="entry name" value="rSAM_ocin_1"/>
    <property type="match status" value="1"/>
</dbReference>
<feature type="domain" description="B12-binding" evidence="7">
    <location>
        <begin position="58"/>
        <end position="209"/>
    </location>
</feature>
<dbReference type="PROSITE" id="PS51332">
    <property type="entry name" value="B12_BINDING"/>
    <property type="match status" value="1"/>
</dbReference>
<dbReference type="SFLD" id="SFLDG01082">
    <property type="entry name" value="B12-binding_domain_containing"/>
    <property type="match status" value="1"/>
</dbReference>
<evidence type="ECO:0000256" key="6">
    <source>
        <dbReference type="SAM" id="MobiDB-lite"/>
    </source>
</evidence>
<keyword evidence="2" id="KW-0949">S-adenosyl-L-methionine</keyword>
<dbReference type="InterPro" id="IPR051198">
    <property type="entry name" value="BchE-like"/>
</dbReference>
<name>A0ABV5YV49_9ACTN</name>
<dbReference type="SFLD" id="SFLDF00324">
    <property type="entry name" value="bacteriocin_maturation"/>
    <property type="match status" value="1"/>
</dbReference>
<dbReference type="InterPro" id="IPR058240">
    <property type="entry name" value="rSAM_sf"/>
</dbReference>
<keyword evidence="9" id="KW-1185">Reference proteome</keyword>
<protein>
    <submittedName>
        <fullName evidence="8">RiPP maturation radical SAM C-methyltransferase</fullName>
    </submittedName>
</protein>
<evidence type="ECO:0000256" key="1">
    <source>
        <dbReference type="ARBA" id="ARBA00001966"/>
    </source>
</evidence>
<accession>A0ABV5YV49</accession>
<dbReference type="SFLD" id="SFLDS00029">
    <property type="entry name" value="Radical_SAM"/>
    <property type="match status" value="1"/>
</dbReference>
<sequence length="623" mass="69438">MPRTCLVCMPWHALSRPSLSVEVLRAACARRGLPVPAAYHGGLRFAEFLLERSDGRLSPYEYHAVAETGWTHALGDWAFTGALNDAGFGHDAMLRYAGRRDLPMRSVTAMREYASDFVDLVVDELIALDPELVGFTTTFMQNVPSLAVARRLKLRRPDITVVFGGGNCDGPMGAALHREFDFVDLVLRGEADETFPLLLRALGGGTDLAEVPGLCRRDAAGRSHVNAVPARPVPPAGMAAPDFDDWFARFEASPISRYVEPELVVESARGCWWGERHHCTFCGLNGTSMAFRAKPSGAFSTELDRLVRRHRTLDVMVVDNILEPGYLRTVLPGLAERDWDAHLHYEVKANLTTEQIGVLAAAGVHSVQPGIESLVDDVLARMDKGVRAVHNVRTMRDCESAGLEVTWNWLYGFPGETEESYRAVLDQLPALAHLQPPTSTARIELNRFSPYFENPSLGFPERWPAEPYRYVYDLAAERLDDLVYLFETPDRGLTEEQAAALHEAAGTWARDHPSSTLHRIDADGCLVLRDRRAGRPEEDHVLEHPRERAAWHELEHGRSLRGLLRALADHPWNPEDLTRWLGELRERGLVFTESGRWVALATSDVTATAPSRPAPRRPRPAVV</sequence>
<feature type="region of interest" description="Disordered" evidence="6">
    <location>
        <begin position="604"/>
        <end position="623"/>
    </location>
</feature>
<feature type="compositionally biased region" description="Basic residues" evidence="6">
    <location>
        <begin position="614"/>
        <end position="623"/>
    </location>
</feature>
<keyword evidence="3" id="KW-0479">Metal-binding</keyword>
<evidence type="ECO:0000256" key="3">
    <source>
        <dbReference type="ARBA" id="ARBA00022723"/>
    </source>
</evidence>
<reference evidence="8 9" key="1">
    <citation type="submission" date="2024-09" db="EMBL/GenBank/DDBJ databases">
        <authorList>
            <person name="Sun Q."/>
            <person name="Mori K."/>
        </authorList>
    </citation>
    <scope>NUCLEOTIDE SEQUENCE [LARGE SCALE GENOMIC DNA]</scope>
    <source>
        <strain evidence="8 9">TBRC 0563</strain>
    </source>
</reference>
<dbReference type="Gene3D" id="3.80.30.20">
    <property type="entry name" value="tm_1862 like domain"/>
    <property type="match status" value="1"/>
</dbReference>
<dbReference type="Proteomes" id="UP001589627">
    <property type="component" value="Unassembled WGS sequence"/>
</dbReference>
<keyword evidence="4" id="KW-0408">Iron</keyword>
<gene>
    <name evidence="8" type="ORF">ACFFNX_43115</name>
</gene>
<evidence type="ECO:0000313" key="9">
    <source>
        <dbReference type="Proteomes" id="UP001589627"/>
    </source>
</evidence>
<evidence type="ECO:0000259" key="7">
    <source>
        <dbReference type="PROSITE" id="PS51332"/>
    </source>
</evidence>